<dbReference type="RefSeq" id="WP_012655880.1">
    <property type="nucleotide sequence ID" value="NC_011996.1"/>
</dbReference>
<dbReference type="KEGG" id="mcl:MCCL_plsB0036"/>
<evidence type="ECO:0000313" key="1">
    <source>
        <dbReference type="EMBL" id="BAH18714.1"/>
    </source>
</evidence>
<organism evidence="1 2">
    <name type="scientific">Macrococcus caseolyticus (strain JCSC5402)</name>
    <name type="common">Macrococcoides caseolyticum</name>
    <dbReference type="NCBI Taxonomy" id="458233"/>
    <lineage>
        <taxon>Bacteria</taxon>
        <taxon>Bacillati</taxon>
        <taxon>Bacillota</taxon>
        <taxon>Bacilli</taxon>
        <taxon>Bacillales</taxon>
        <taxon>Staphylococcaceae</taxon>
        <taxon>Macrococcoides</taxon>
    </lineage>
</organism>
<gene>
    <name evidence="1" type="ordered locus">MCCL_plsB0036</name>
</gene>
<dbReference type="EMBL" id="AP009486">
    <property type="protein sequence ID" value="BAH18714.1"/>
    <property type="molecule type" value="Genomic_DNA"/>
</dbReference>
<reference evidence="1 2" key="1">
    <citation type="journal article" date="2009" name="J. Bacteriol.">
        <title>Complete genome sequence of Macrococcus caseolyticus strain JCSCS5402, reflecting the ancestral genome of the human-pathogenic staphylococci.</title>
        <authorList>
            <person name="Baba T."/>
            <person name="Kuwahara-Arai K."/>
            <person name="Uchiyama I."/>
            <person name="Takeuchi F."/>
            <person name="Ito T."/>
            <person name="Hiramatsu K."/>
        </authorList>
    </citation>
    <scope>NUCLEOTIDE SEQUENCE [LARGE SCALE GENOMIC DNA]</scope>
    <source>
        <strain evidence="1 2">JCSC5402</strain>
        <plasmid evidence="1 2">pMCCL2</plasmid>
    </source>
</reference>
<keyword evidence="1" id="KW-0614">Plasmid</keyword>
<dbReference type="OrthoDB" id="1305549at2"/>
<evidence type="ECO:0000313" key="2">
    <source>
        <dbReference type="Proteomes" id="UP000001383"/>
    </source>
</evidence>
<dbReference type="HOGENOM" id="CLU_668679_0_0_9"/>
<accession>B9ECA6</accession>
<dbReference type="Proteomes" id="UP000001383">
    <property type="component" value="Plasmid pMCCL2"/>
</dbReference>
<name>B9ECA6_MACCJ</name>
<sequence>MGKKSNITERYKDLLNFVENNSYSDLEDKKVYNNFISLLHNKLVHDKNFDIDILDRNVICNIEINKANTHVNYKEEVNNLISSIKDDFKKNIATHYLFCPLQGSYLKEDIINNDIILLTKVNDKENYFNKLAKTISIPVEQLKFFLEHTINSRSKNFLDSNMLIVRLEANTSYVKRYASEIIQDIFDFIRLIHTAYEEENFLIKYSAMFDDSNQHVAIFSEEEWRCGHGYSWDAFLTLKKNLDFLNNSIYKELLIELLSVYTFDKTKSKNEVAKTIYNSIKIFNRGLKYERSDIEVCNLLLLTACEAVLTQNKNEKRLRLSVLIPKILGLYNEEKRQSSLIINNLYKSRNNFVHSGYEMKVTHEEKDIDLAKPMYAKILVKLLQHVQEHNITTMNELEKYLNELFEEAIYS</sequence>
<dbReference type="AlphaFoldDB" id="B9ECA6"/>
<protein>
    <submittedName>
        <fullName evidence="1">Uncharacterized protein</fullName>
    </submittedName>
</protein>
<proteinExistence type="predicted"/>
<geneLocation type="plasmid" evidence="1 2">
    <name>pMCCL2</name>
</geneLocation>